<dbReference type="GO" id="GO:0004497">
    <property type="term" value="F:monooxygenase activity"/>
    <property type="evidence" value="ECO:0007669"/>
    <property type="project" value="UniProtKB-KW"/>
</dbReference>
<accession>A0A1H1WFT4</accession>
<evidence type="ECO:0000313" key="5">
    <source>
        <dbReference type="Proteomes" id="UP000199092"/>
    </source>
</evidence>
<name>A0A1H1WFT4_9ACTN</name>
<dbReference type="Proteomes" id="UP000199092">
    <property type="component" value="Chromosome I"/>
</dbReference>
<dbReference type="GO" id="GO:0071949">
    <property type="term" value="F:FAD binding"/>
    <property type="evidence" value="ECO:0007669"/>
    <property type="project" value="InterPro"/>
</dbReference>
<dbReference type="AlphaFoldDB" id="A0A1H1WFT4"/>
<keyword evidence="2" id="KW-0503">Monooxygenase</keyword>
<keyword evidence="1" id="KW-0560">Oxidoreductase</keyword>
<dbReference type="SUPFAM" id="SSF51905">
    <property type="entry name" value="FAD/NAD(P)-binding domain"/>
    <property type="match status" value="1"/>
</dbReference>
<feature type="domain" description="FAD-binding" evidence="3">
    <location>
        <begin position="4"/>
        <end position="354"/>
    </location>
</feature>
<dbReference type="InterPro" id="IPR036188">
    <property type="entry name" value="FAD/NAD-bd_sf"/>
</dbReference>
<dbReference type="InterPro" id="IPR002938">
    <property type="entry name" value="FAD-bd"/>
</dbReference>
<dbReference type="PANTHER" id="PTHR13789:SF309">
    <property type="entry name" value="PUTATIVE (AFU_ORTHOLOGUE AFUA_6G14510)-RELATED"/>
    <property type="match status" value="1"/>
</dbReference>
<dbReference type="PRINTS" id="PR00420">
    <property type="entry name" value="RNGMNOXGNASE"/>
</dbReference>
<reference evidence="4 5" key="1">
    <citation type="submission" date="2016-10" db="EMBL/GenBank/DDBJ databases">
        <authorList>
            <person name="de Groot N.N."/>
        </authorList>
    </citation>
    <scope>NUCLEOTIDE SEQUENCE [LARGE SCALE GENOMIC DNA]</scope>
    <source>
        <strain evidence="4 5">DSM 21741</strain>
    </source>
</reference>
<dbReference type="PANTHER" id="PTHR13789">
    <property type="entry name" value="MONOOXYGENASE"/>
    <property type="match status" value="1"/>
</dbReference>
<gene>
    <name evidence="4" type="ORF">SAMN04488543_2712</name>
</gene>
<evidence type="ECO:0000259" key="3">
    <source>
        <dbReference type="Pfam" id="PF01494"/>
    </source>
</evidence>
<sequence length="406" mass="41952">MRAVLVGGGVAGAATALALAEVGIDAVVLERRTAAAAAVGSYLTIAPNGLSALEAVGALDVVAAAGFPSRTNRMHGATGRLLGEVSLGRPLRDGLTALTLPRSRLAAGLLAEAERRGVEVHRGAAVASVAGLAGPDAGPGATAVLQDGTRFTGDLLVGADGVHSRVRHALDPRAPAARYVGLTNFGGITRGTPVAATLEPQAWHFVFGRAAFFGAHPTPAGDVVWFVNVPEPAISRERRASTSDAQWQQHLVELLEGDAGPAAELVRSGQLELAGDNTYDLPHVASWSRGSAVLVGDAVHAPSPSSGQGASMALEDAVSLARALRDGRRDGAAVPAALAAYERDRRPRVERVVAAGARSSSTKIPGPVGRRVQEAVLRLVFRYAVTDDRLAWMNGHRTSWEDQPAA</sequence>
<proteinExistence type="predicted"/>
<evidence type="ECO:0000256" key="1">
    <source>
        <dbReference type="ARBA" id="ARBA00023002"/>
    </source>
</evidence>
<dbReference type="RefSeq" id="WP_091413474.1">
    <property type="nucleotide sequence ID" value="NZ_LT629749.1"/>
</dbReference>
<dbReference type="OrthoDB" id="3212532at2"/>
<dbReference type="Pfam" id="PF01494">
    <property type="entry name" value="FAD_binding_3"/>
    <property type="match status" value="1"/>
</dbReference>
<keyword evidence="5" id="KW-1185">Reference proteome</keyword>
<protein>
    <submittedName>
        <fullName evidence="4">2-polyprenyl-6-methoxyphenol hydroxylase</fullName>
    </submittedName>
</protein>
<evidence type="ECO:0000313" key="4">
    <source>
        <dbReference type="EMBL" id="SDS95520.1"/>
    </source>
</evidence>
<evidence type="ECO:0000256" key="2">
    <source>
        <dbReference type="ARBA" id="ARBA00023033"/>
    </source>
</evidence>
<dbReference type="InterPro" id="IPR050493">
    <property type="entry name" value="FAD-dep_Monooxygenase_BioMet"/>
</dbReference>
<organism evidence="4 5">
    <name type="scientific">Friedmanniella luteola</name>
    <dbReference type="NCBI Taxonomy" id="546871"/>
    <lineage>
        <taxon>Bacteria</taxon>
        <taxon>Bacillati</taxon>
        <taxon>Actinomycetota</taxon>
        <taxon>Actinomycetes</taxon>
        <taxon>Propionibacteriales</taxon>
        <taxon>Nocardioidaceae</taxon>
        <taxon>Friedmanniella</taxon>
    </lineage>
</organism>
<dbReference type="EMBL" id="LT629749">
    <property type="protein sequence ID" value="SDS95520.1"/>
    <property type="molecule type" value="Genomic_DNA"/>
</dbReference>
<dbReference type="STRING" id="546871.SAMN04488543_2712"/>
<dbReference type="Gene3D" id="3.50.50.60">
    <property type="entry name" value="FAD/NAD(P)-binding domain"/>
    <property type="match status" value="1"/>
</dbReference>